<protein>
    <recommendedName>
        <fullName evidence="1">ABC-type transport auxiliary lipoprotein component domain-containing protein</fullName>
    </recommendedName>
</protein>
<dbReference type="EMBL" id="LSZQ01000050">
    <property type="protein sequence ID" value="KXU35337.1"/>
    <property type="molecule type" value="Genomic_DNA"/>
</dbReference>
<reference evidence="3" key="1">
    <citation type="submission" date="2016-02" db="EMBL/GenBank/DDBJ databases">
        <authorList>
            <person name="Sanders J.G."/>
            <person name="Lin J.Y."/>
            <person name="Wertz J.T."/>
            <person name="Russell J.A."/>
            <person name="Moreau C.S."/>
            <person name="Powell S."/>
        </authorList>
    </citation>
    <scope>NUCLEOTIDE SEQUENCE [LARGE SCALE GENOMIC DNA]</scope>
    <source>
        <strain evidence="3">CAG34</strain>
    </source>
</reference>
<dbReference type="Proteomes" id="UP000070058">
    <property type="component" value="Unassembled WGS sequence"/>
</dbReference>
<keyword evidence="3" id="KW-1185">Reference proteome</keyword>
<name>A0A139SLB3_9BACT</name>
<dbReference type="SUPFAM" id="SSF159594">
    <property type="entry name" value="XCC0632-like"/>
    <property type="match status" value="1"/>
</dbReference>
<evidence type="ECO:0000313" key="3">
    <source>
        <dbReference type="Proteomes" id="UP000070058"/>
    </source>
</evidence>
<evidence type="ECO:0000259" key="1">
    <source>
        <dbReference type="Pfam" id="PF03886"/>
    </source>
</evidence>
<dbReference type="AlphaFoldDB" id="A0A139SLB3"/>
<gene>
    <name evidence="2" type="ORF">AXK11_06690</name>
</gene>
<sequence>MSSALLALSACSVFHPQPDRVRYFTLGEPVGEPSGDSVFKLAPISLPGHLRNRALAIRVGEHEIIYDESVRWTEPLDEMITLALRAQLASRSRTRLNAPPPRPAPRLVGLRIERFELVRESAGERGGRIELTAQWSLDGLPRAAFRSTPREWDGRDVKELVALMSGALEELALSCAAELQGALE</sequence>
<organism evidence="2 3">
    <name type="scientific">Cephaloticoccus primus</name>
    <dbReference type="NCBI Taxonomy" id="1548207"/>
    <lineage>
        <taxon>Bacteria</taxon>
        <taxon>Pseudomonadati</taxon>
        <taxon>Verrucomicrobiota</taxon>
        <taxon>Opitutia</taxon>
        <taxon>Opitutales</taxon>
        <taxon>Opitutaceae</taxon>
        <taxon>Cephaloticoccus</taxon>
    </lineage>
</organism>
<evidence type="ECO:0000313" key="2">
    <source>
        <dbReference type="EMBL" id="KXU35337.1"/>
    </source>
</evidence>
<dbReference type="Gene3D" id="3.40.50.10610">
    <property type="entry name" value="ABC-type transport auxiliary lipoprotein component"/>
    <property type="match status" value="1"/>
</dbReference>
<dbReference type="InterPro" id="IPR005586">
    <property type="entry name" value="ABC_trans_aux"/>
</dbReference>
<feature type="domain" description="ABC-type transport auxiliary lipoprotein component" evidence="1">
    <location>
        <begin position="37"/>
        <end position="173"/>
    </location>
</feature>
<proteinExistence type="predicted"/>
<dbReference type="Pfam" id="PF03886">
    <property type="entry name" value="ABC_trans_aux"/>
    <property type="match status" value="1"/>
</dbReference>
<accession>A0A139SLB3</accession>
<comment type="caution">
    <text evidence="2">The sequence shown here is derived from an EMBL/GenBank/DDBJ whole genome shotgun (WGS) entry which is preliminary data.</text>
</comment>
<dbReference type="RefSeq" id="WP_068630520.1">
    <property type="nucleotide sequence ID" value="NZ_LSZQ01000050.1"/>
</dbReference>